<evidence type="ECO:0000313" key="1">
    <source>
        <dbReference type="EMBL" id="KAI9906292.1"/>
    </source>
</evidence>
<name>A0ACC0VIL4_9STRA</name>
<sequence>MINDYAATQQQPQRCQIDGATFVMYDAASSCNERKKWIHFFRDVTAVIFVAALSKYDQVYHLARRH</sequence>
<organism evidence="1 2">
    <name type="scientific">Peronosclerospora sorghi</name>
    <dbReference type="NCBI Taxonomy" id="230839"/>
    <lineage>
        <taxon>Eukaryota</taxon>
        <taxon>Sar</taxon>
        <taxon>Stramenopiles</taxon>
        <taxon>Oomycota</taxon>
        <taxon>Peronosporomycetes</taxon>
        <taxon>Peronosporales</taxon>
        <taxon>Peronosporaceae</taxon>
        <taxon>Peronosclerospora</taxon>
    </lineage>
</organism>
<keyword evidence="2" id="KW-1185">Reference proteome</keyword>
<gene>
    <name evidence="1" type="ORF">PsorP6_003964</name>
</gene>
<accession>A0ACC0VIL4</accession>
<dbReference type="EMBL" id="CM047587">
    <property type="protein sequence ID" value="KAI9906292.1"/>
    <property type="molecule type" value="Genomic_DNA"/>
</dbReference>
<evidence type="ECO:0000313" key="2">
    <source>
        <dbReference type="Proteomes" id="UP001163321"/>
    </source>
</evidence>
<protein>
    <submittedName>
        <fullName evidence="1">Uncharacterized protein</fullName>
    </submittedName>
</protein>
<dbReference type="Proteomes" id="UP001163321">
    <property type="component" value="Chromosome 8"/>
</dbReference>
<reference evidence="1 2" key="1">
    <citation type="journal article" date="2022" name="bioRxiv">
        <title>The genome of the oomycete Peronosclerospora sorghi, a cosmopolitan pathogen of maize and sorghum, is inflated with dispersed pseudogenes.</title>
        <authorList>
            <person name="Fletcher K."/>
            <person name="Martin F."/>
            <person name="Isakeit T."/>
            <person name="Cavanaugh K."/>
            <person name="Magill C."/>
            <person name="Michelmore R."/>
        </authorList>
    </citation>
    <scope>NUCLEOTIDE SEQUENCE [LARGE SCALE GENOMIC DNA]</scope>
    <source>
        <strain evidence="1">P6</strain>
    </source>
</reference>
<comment type="caution">
    <text evidence="1">The sequence shown here is derived from an EMBL/GenBank/DDBJ whole genome shotgun (WGS) entry which is preliminary data.</text>
</comment>
<proteinExistence type="predicted"/>